<dbReference type="GO" id="GO:0006310">
    <property type="term" value="P:DNA recombination"/>
    <property type="evidence" value="ECO:0007669"/>
    <property type="project" value="InterPro"/>
</dbReference>
<comment type="caution">
    <text evidence="1">The sequence shown here is derived from an EMBL/GenBank/DDBJ whole genome shotgun (WGS) entry which is preliminary data.</text>
</comment>
<dbReference type="AlphaFoldDB" id="A0A2P4Y4R6"/>
<dbReference type="GO" id="GO:0015074">
    <property type="term" value="P:DNA integration"/>
    <property type="evidence" value="ECO:0007669"/>
    <property type="project" value="InterPro"/>
</dbReference>
<proteinExistence type="predicted"/>
<dbReference type="GO" id="GO:0003677">
    <property type="term" value="F:DNA binding"/>
    <property type="evidence" value="ECO:0007669"/>
    <property type="project" value="InterPro"/>
</dbReference>
<dbReference type="InterPro" id="IPR013762">
    <property type="entry name" value="Integrase-like_cat_sf"/>
</dbReference>
<keyword evidence="2" id="KW-1185">Reference proteome</keyword>
<dbReference type="Proteomes" id="UP000237271">
    <property type="component" value="Unassembled WGS sequence"/>
</dbReference>
<reference evidence="1 2" key="1">
    <citation type="journal article" date="2017" name="Genome Biol. Evol.">
        <title>Phytophthora megakarya and P. palmivora, closely related causal agents of cacao black pod rot, underwent increases in genome sizes and gene numbers by different mechanisms.</title>
        <authorList>
            <person name="Ali S.S."/>
            <person name="Shao J."/>
            <person name="Lary D.J."/>
            <person name="Kronmiller B."/>
            <person name="Shen D."/>
            <person name="Strem M.D."/>
            <person name="Amoako-Attah I."/>
            <person name="Akrofi A.Y."/>
            <person name="Begoude B.A."/>
            <person name="Ten Hoopen G.M."/>
            <person name="Coulibaly K."/>
            <person name="Kebe B.I."/>
            <person name="Melnick R.L."/>
            <person name="Guiltinan M.J."/>
            <person name="Tyler B.M."/>
            <person name="Meinhardt L.W."/>
            <person name="Bailey B.A."/>
        </authorList>
    </citation>
    <scope>NUCLEOTIDE SEQUENCE [LARGE SCALE GENOMIC DNA]</scope>
    <source>
        <strain evidence="2">sbr112.9</strain>
    </source>
</reference>
<evidence type="ECO:0000313" key="1">
    <source>
        <dbReference type="EMBL" id="POM72689.1"/>
    </source>
</evidence>
<name>A0A2P4Y4R6_9STRA</name>
<dbReference type="Gene3D" id="1.10.443.10">
    <property type="entry name" value="Intergrase catalytic core"/>
    <property type="match status" value="1"/>
</dbReference>
<accession>A0A2P4Y4R6</accession>
<protein>
    <submittedName>
        <fullName evidence="1">Uncharacterized protein</fullName>
    </submittedName>
</protein>
<organism evidence="1 2">
    <name type="scientific">Phytophthora palmivora</name>
    <dbReference type="NCBI Taxonomy" id="4796"/>
    <lineage>
        <taxon>Eukaryota</taxon>
        <taxon>Sar</taxon>
        <taxon>Stramenopiles</taxon>
        <taxon>Oomycota</taxon>
        <taxon>Peronosporomycetes</taxon>
        <taxon>Peronosporales</taxon>
        <taxon>Peronosporaceae</taxon>
        <taxon>Phytophthora</taxon>
    </lineage>
</organism>
<evidence type="ECO:0000313" key="2">
    <source>
        <dbReference type="Proteomes" id="UP000237271"/>
    </source>
</evidence>
<dbReference type="OrthoDB" id="127316at2759"/>
<feature type="non-terminal residue" evidence="1">
    <location>
        <position position="1"/>
    </location>
</feature>
<dbReference type="EMBL" id="NCKW01005562">
    <property type="protein sequence ID" value="POM72689.1"/>
    <property type="molecule type" value="Genomic_DNA"/>
</dbReference>
<gene>
    <name evidence="1" type="ORF">PHPALM_10560</name>
</gene>
<sequence length="148" mass="16664">YNLATYEGKKGNLASNTAISYYRNVKLWVFDTYPQLRILRNGFTNKAPPCSKDDLGSLVRYVYSTAAVPSDYEDAALACLMWYCFGRLSDLGYVSKQHITMSADKVVFVRKLRAKTAEEQGPTLVPDRDDFLSCPLYPLAVALVMQEV</sequence>